<dbReference type="GO" id="GO:0005634">
    <property type="term" value="C:nucleus"/>
    <property type="evidence" value="ECO:0007669"/>
    <property type="project" value="UniProtKB-SubCell"/>
</dbReference>
<evidence type="ECO:0000256" key="6">
    <source>
        <dbReference type="ARBA" id="ARBA00023163"/>
    </source>
</evidence>
<dbReference type="PROSITE" id="PS51697">
    <property type="entry name" value="ALOG"/>
    <property type="match status" value="1"/>
</dbReference>
<evidence type="ECO:0000313" key="12">
    <source>
        <dbReference type="Proteomes" id="UP001293593"/>
    </source>
</evidence>
<evidence type="ECO:0000259" key="10">
    <source>
        <dbReference type="PROSITE" id="PS51697"/>
    </source>
</evidence>
<dbReference type="SUPFAM" id="SSF53098">
    <property type="entry name" value="Ribonuclease H-like"/>
    <property type="match status" value="1"/>
</dbReference>
<dbReference type="InterPro" id="IPR006936">
    <property type="entry name" value="ALOG_dom"/>
</dbReference>
<dbReference type="GO" id="GO:0003677">
    <property type="term" value="F:DNA binding"/>
    <property type="evidence" value="ECO:0007669"/>
    <property type="project" value="UniProtKB-KW"/>
</dbReference>
<comment type="subcellular location">
    <subcellularLocation>
        <location evidence="1">Nucleus</location>
    </subcellularLocation>
</comment>
<feature type="compositionally biased region" description="Polar residues" evidence="8">
    <location>
        <begin position="177"/>
        <end position="191"/>
    </location>
</feature>
<comment type="similarity">
    <text evidence="2">Belongs to the plant homeotic and developmental regulators ALOG protein family.</text>
</comment>
<keyword evidence="4" id="KW-0805">Transcription regulation</keyword>
<evidence type="ECO:0000256" key="7">
    <source>
        <dbReference type="ARBA" id="ARBA00023242"/>
    </source>
</evidence>
<evidence type="ECO:0008006" key="13">
    <source>
        <dbReference type="Google" id="ProtNLM"/>
    </source>
</evidence>
<evidence type="ECO:0000256" key="5">
    <source>
        <dbReference type="ARBA" id="ARBA00023125"/>
    </source>
</evidence>
<feature type="region of interest" description="Disordered" evidence="8">
    <location>
        <begin position="165"/>
        <end position="216"/>
    </location>
</feature>
<dbReference type="Pfam" id="PF04852">
    <property type="entry name" value="ALOG_dom"/>
    <property type="match status" value="1"/>
</dbReference>
<keyword evidence="3" id="KW-0217">Developmental protein</keyword>
<dbReference type="InterPro" id="IPR036397">
    <property type="entry name" value="RNaseH_sf"/>
</dbReference>
<gene>
    <name evidence="11" type="ORF">QN277_019045</name>
</gene>
<dbReference type="InterPro" id="IPR002156">
    <property type="entry name" value="RNaseH_domain"/>
</dbReference>
<feature type="compositionally biased region" description="Low complexity" evidence="8">
    <location>
        <begin position="202"/>
        <end position="216"/>
    </location>
</feature>
<evidence type="ECO:0000259" key="9">
    <source>
        <dbReference type="PROSITE" id="PS50879"/>
    </source>
</evidence>
<dbReference type="InterPro" id="IPR040222">
    <property type="entry name" value="ALOG"/>
</dbReference>
<dbReference type="Pfam" id="PF13456">
    <property type="entry name" value="RVT_3"/>
    <property type="match status" value="1"/>
</dbReference>
<sequence>MESASGGSGPGASDPNSTEDNPSGNTVAAPQAEGSASPAPPNRYESQKRRDWNTFLKYLRNHKPPLTLAGCSGPHVVEFFKYLDQFGKTKVHISWCPYFGHPNPPAPCACPLKQAWGSLDALMGRLRAAYEENGGRPESNLFGAKAVRIYLREVREGQAMARGIPYEKKKRGRHTVTAANNADVSTSAANTGSGGNGENKDGGSTAATTAASGGDAGGDATVSGGGCVAAASGTGTGSTAATTAASGGDAGGDATVSGGGCVAAASGTDAPVSDVAEDVDHVLRKCSFAQAVWRCLMPANQLQRFSTIDFRRWLLQNLQANHHHPERRVRWANLFGLTCWKLWEARNKAIFQSVHLQPAQLAREVKLLAVSNEQAMQLINLAQGDWQRKTERLMSWHKPSVNSVFLNCDGVSKSDSRLAGAGSLLRDHDGRWLAGCCRHIGTCTSFQAELWALMDGLQLAWDKGFKDVEVHVDCLVALRLILQEDGSINVNRSLVRNIQRLLAQEWRVTVTYTYRGNQCADFLAIYALNLTMGYHPLEEPPAELHRLLLEDMEGI</sequence>
<dbReference type="Gene3D" id="3.30.420.10">
    <property type="entry name" value="Ribonuclease H-like superfamily/Ribonuclease H"/>
    <property type="match status" value="1"/>
</dbReference>
<organism evidence="11 12">
    <name type="scientific">Acacia crassicarpa</name>
    <name type="common">northern wattle</name>
    <dbReference type="NCBI Taxonomy" id="499986"/>
    <lineage>
        <taxon>Eukaryota</taxon>
        <taxon>Viridiplantae</taxon>
        <taxon>Streptophyta</taxon>
        <taxon>Embryophyta</taxon>
        <taxon>Tracheophyta</taxon>
        <taxon>Spermatophyta</taxon>
        <taxon>Magnoliopsida</taxon>
        <taxon>eudicotyledons</taxon>
        <taxon>Gunneridae</taxon>
        <taxon>Pentapetalae</taxon>
        <taxon>rosids</taxon>
        <taxon>fabids</taxon>
        <taxon>Fabales</taxon>
        <taxon>Fabaceae</taxon>
        <taxon>Caesalpinioideae</taxon>
        <taxon>mimosoid clade</taxon>
        <taxon>Acacieae</taxon>
        <taxon>Acacia</taxon>
    </lineage>
</organism>
<feature type="domain" description="RNase H type-1" evidence="9">
    <location>
        <begin position="400"/>
        <end position="529"/>
    </location>
</feature>
<keyword evidence="5" id="KW-0238">DNA-binding</keyword>
<dbReference type="AlphaFoldDB" id="A0AAE1MS57"/>
<feature type="domain" description="ALOG" evidence="10">
    <location>
        <begin position="43"/>
        <end position="170"/>
    </location>
</feature>
<dbReference type="InterPro" id="IPR012337">
    <property type="entry name" value="RNaseH-like_sf"/>
</dbReference>
<protein>
    <recommendedName>
        <fullName evidence="13">ALOG domain-containing protein</fullName>
    </recommendedName>
</protein>
<dbReference type="GO" id="GO:0004523">
    <property type="term" value="F:RNA-DNA hybrid ribonuclease activity"/>
    <property type="evidence" value="ECO:0007669"/>
    <property type="project" value="InterPro"/>
</dbReference>
<proteinExistence type="inferred from homology"/>
<evidence type="ECO:0000256" key="3">
    <source>
        <dbReference type="ARBA" id="ARBA00022473"/>
    </source>
</evidence>
<keyword evidence="12" id="KW-1185">Reference proteome</keyword>
<feature type="region of interest" description="Disordered" evidence="8">
    <location>
        <begin position="1"/>
        <end position="47"/>
    </location>
</feature>
<accession>A0AAE1MS57</accession>
<dbReference type="PANTHER" id="PTHR31165:SF59">
    <property type="entry name" value="PROTEIN LIGHT-DEPENDENT SHORT HYPOCOTYLS 6"/>
    <property type="match status" value="1"/>
</dbReference>
<evidence type="ECO:0000256" key="2">
    <source>
        <dbReference type="ARBA" id="ARBA00010308"/>
    </source>
</evidence>
<dbReference type="GO" id="GO:0009299">
    <property type="term" value="P:mRNA transcription"/>
    <property type="evidence" value="ECO:0007669"/>
    <property type="project" value="TreeGrafter"/>
</dbReference>
<name>A0AAE1MS57_9FABA</name>
<dbReference type="CDD" id="cd06222">
    <property type="entry name" value="RNase_H_like"/>
    <property type="match status" value="1"/>
</dbReference>
<dbReference type="InterPro" id="IPR044730">
    <property type="entry name" value="RNase_H-like_dom_plant"/>
</dbReference>
<dbReference type="PANTHER" id="PTHR31165">
    <property type="entry name" value="PROTEIN G1-LIKE2"/>
    <property type="match status" value="1"/>
</dbReference>
<dbReference type="PROSITE" id="PS50879">
    <property type="entry name" value="RNASE_H_1"/>
    <property type="match status" value="1"/>
</dbReference>
<reference evidence="11" key="1">
    <citation type="submission" date="2023-10" db="EMBL/GenBank/DDBJ databases">
        <title>Chromosome-level genome of the transformable northern wattle, Acacia crassicarpa.</title>
        <authorList>
            <person name="Massaro I."/>
            <person name="Sinha N.R."/>
            <person name="Poethig S."/>
            <person name="Leichty A.R."/>
        </authorList>
    </citation>
    <scope>NUCLEOTIDE SEQUENCE</scope>
    <source>
        <strain evidence="11">Acra3RX</strain>
        <tissue evidence="11">Leaf</tissue>
    </source>
</reference>
<evidence type="ECO:0000313" key="11">
    <source>
        <dbReference type="EMBL" id="KAK4276054.1"/>
    </source>
</evidence>
<feature type="compositionally biased region" description="Gly residues" evidence="8">
    <location>
        <begin position="1"/>
        <end position="10"/>
    </location>
</feature>
<feature type="compositionally biased region" description="Polar residues" evidence="8">
    <location>
        <begin position="14"/>
        <end position="28"/>
    </location>
</feature>
<evidence type="ECO:0000256" key="8">
    <source>
        <dbReference type="SAM" id="MobiDB-lite"/>
    </source>
</evidence>
<dbReference type="GO" id="GO:0009416">
    <property type="term" value="P:response to light stimulus"/>
    <property type="evidence" value="ECO:0007669"/>
    <property type="project" value="TreeGrafter"/>
</dbReference>
<evidence type="ECO:0000256" key="1">
    <source>
        <dbReference type="ARBA" id="ARBA00004123"/>
    </source>
</evidence>
<keyword evidence="7" id="KW-0539">Nucleus</keyword>
<dbReference type="EMBL" id="JAWXYG010000004">
    <property type="protein sequence ID" value="KAK4276054.1"/>
    <property type="molecule type" value="Genomic_DNA"/>
</dbReference>
<dbReference type="Proteomes" id="UP001293593">
    <property type="component" value="Unassembled WGS sequence"/>
</dbReference>
<evidence type="ECO:0000256" key="4">
    <source>
        <dbReference type="ARBA" id="ARBA00023015"/>
    </source>
</evidence>
<keyword evidence="6" id="KW-0804">Transcription</keyword>
<comment type="caution">
    <text evidence="11">The sequence shown here is derived from an EMBL/GenBank/DDBJ whole genome shotgun (WGS) entry which is preliminary data.</text>
</comment>